<feature type="signal peptide" evidence="1">
    <location>
        <begin position="1"/>
        <end position="18"/>
    </location>
</feature>
<comment type="caution">
    <text evidence="2">The sequence shown here is derived from an EMBL/GenBank/DDBJ whole genome shotgun (WGS) entry which is preliminary data.</text>
</comment>
<proteinExistence type="predicted"/>
<protein>
    <submittedName>
        <fullName evidence="2">Uncharacterized protein</fullName>
    </submittedName>
</protein>
<dbReference type="Proteomes" id="UP000789595">
    <property type="component" value="Unassembled WGS sequence"/>
</dbReference>
<name>A0A8J2X179_9STRA</name>
<reference evidence="2" key="1">
    <citation type="submission" date="2021-11" db="EMBL/GenBank/DDBJ databases">
        <authorList>
            <consortium name="Genoscope - CEA"/>
            <person name="William W."/>
        </authorList>
    </citation>
    <scope>NUCLEOTIDE SEQUENCE</scope>
</reference>
<evidence type="ECO:0000256" key="1">
    <source>
        <dbReference type="SAM" id="SignalP"/>
    </source>
</evidence>
<gene>
    <name evidence="2" type="ORF">PECAL_5P05220</name>
</gene>
<sequence>MSTFQAAALIFLASHASAAQFTKTSASVGHPFLRYDAFLFDRGVLHDNVNAKLYAAKAIEALQLAGKLVIIGSNAPHPNDDELAFLQRLGVANLATSLEYAKLNDDVPMVSIFTSGHVAREELRKPSCC</sequence>
<keyword evidence="1" id="KW-0732">Signal</keyword>
<organism evidence="2 3">
    <name type="scientific">Pelagomonas calceolata</name>
    <dbReference type="NCBI Taxonomy" id="35677"/>
    <lineage>
        <taxon>Eukaryota</taxon>
        <taxon>Sar</taxon>
        <taxon>Stramenopiles</taxon>
        <taxon>Ochrophyta</taxon>
        <taxon>Pelagophyceae</taxon>
        <taxon>Pelagomonadales</taxon>
        <taxon>Pelagomonadaceae</taxon>
        <taxon>Pelagomonas</taxon>
    </lineage>
</organism>
<feature type="chain" id="PRO_5035162110" evidence="1">
    <location>
        <begin position="19"/>
        <end position="129"/>
    </location>
</feature>
<keyword evidence="3" id="KW-1185">Reference proteome</keyword>
<dbReference type="AlphaFoldDB" id="A0A8J2X179"/>
<evidence type="ECO:0000313" key="2">
    <source>
        <dbReference type="EMBL" id="CAH0375969.1"/>
    </source>
</evidence>
<evidence type="ECO:0000313" key="3">
    <source>
        <dbReference type="Proteomes" id="UP000789595"/>
    </source>
</evidence>
<accession>A0A8J2X179</accession>
<dbReference type="EMBL" id="CAKKNE010000005">
    <property type="protein sequence ID" value="CAH0375969.1"/>
    <property type="molecule type" value="Genomic_DNA"/>
</dbReference>